<comment type="caution">
    <text evidence="2">The sequence shown here is derived from an EMBL/GenBank/DDBJ whole genome shotgun (WGS) entry which is preliminary data.</text>
</comment>
<dbReference type="AlphaFoldDB" id="A0AAD8ZES2"/>
<protein>
    <recommendedName>
        <fullName evidence="1">DUF6729 domain-containing protein</fullName>
    </recommendedName>
</protein>
<dbReference type="Proteomes" id="UP001239994">
    <property type="component" value="Unassembled WGS sequence"/>
</dbReference>
<dbReference type="InterPro" id="IPR046616">
    <property type="entry name" value="DUF6729"/>
</dbReference>
<gene>
    <name evidence="2" type="ORF">P4O66_000541</name>
</gene>
<organism evidence="2 3">
    <name type="scientific">Electrophorus voltai</name>
    <dbReference type="NCBI Taxonomy" id="2609070"/>
    <lineage>
        <taxon>Eukaryota</taxon>
        <taxon>Metazoa</taxon>
        <taxon>Chordata</taxon>
        <taxon>Craniata</taxon>
        <taxon>Vertebrata</taxon>
        <taxon>Euteleostomi</taxon>
        <taxon>Actinopterygii</taxon>
        <taxon>Neopterygii</taxon>
        <taxon>Teleostei</taxon>
        <taxon>Ostariophysi</taxon>
        <taxon>Gymnotiformes</taxon>
        <taxon>Gymnotoidei</taxon>
        <taxon>Gymnotidae</taxon>
        <taxon>Electrophorus</taxon>
    </lineage>
</organism>
<reference evidence="2" key="1">
    <citation type="submission" date="2023-03" db="EMBL/GenBank/DDBJ databases">
        <title>Electrophorus voltai genome.</title>
        <authorList>
            <person name="Bian C."/>
        </authorList>
    </citation>
    <scope>NUCLEOTIDE SEQUENCE</scope>
    <source>
        <strain evidence="2">CB-2022</strain>
        <tissue evidence="2">Muscle</tissue>
    </source>
</reference>
<dbReference type="Pfam" id="PF20499">
    <property type="entry name" value="DUF6729"/>
    <property type="match status" value="1"/>
</dbReference>
<keyword evidence="3" id="KW-1185">Reference proteome</keyword>
<sequence>MISNMVVFSSETIVIQQRERFDYQSHSADLGSFCKSGDHEGHFGMIRMNFKPTFRWETSGELTLQPLPKPVALANIYKWWLALCRTWSAKRLHSVDMAAEGQAWQQDGGTATVHPALRREGERPVADSLCNRSDCLPISPLTQYLIIQCSLLMAEPEKQPSQTQPVLIAEMSSTTPPLVLLSWVQENTNPIFIMHVLFKVLLPEGSRKQHQWLSQVLFTREQSVRLALTKSLSMVVAFRTPAGLRATWPFKLLCSPNCSGHKLMVCGLYKTIRRVLDFSSWYFVATKYLECRRCKKKVVGWLQDVLDHLHPVDKEKFPAVMIYRHLCVGHRQQWLALASEYLSVLKRWLAPGTDHSTITHQLQLMVEDIRYKCMCPALQGVPA</sequence>
<evidence type="ECO:0000313" key="2">
    <source>
        <dbReference type="EMBL" id="KAK1798042.1"/>
    </source>
</evidence>
<accession>A0AAD8ZES2</accession>
<proteinExistence type="predicted"/>
<evidence type="ECO:0000259" key="1">
    <source>
        <dbReference type="Pfam" id="PF20499"/>
    </source>
</evidence>
<dbReference type="PANTHER" id="PTHR24401:SF29">
    <property type="entry name" value="SI:CH211-243P7.3-RELATED"/>
    <property type="match status" value="1"/>
</dbReference>
<dbReference type="PANTHER" id="PTHR24401">
    <property type="entry name" value="SI:CH211-243P7.3-RELATED"/>
    <property type="match status" value="1"/>
</dbReference>
<name>A0AAD8ZES2_9TELE</name>
<dbReference type="EMBL" id="JAROKS010000012">
    <property type="protein sequence ID" value="KAK1798042.1"/>
    <property type="molecule type" value="Genomic_DNA"/>
</dbReference>
<evidence type="ECO:0000313" key="3">
    <source>
        <dbReference type="Proteomes" id="UP001239994"/>
    </source>
</evidence>
<feature type="domain" description="DUF6729" evidence="1">
    <location>
        <begin position="247"/>
        <end position="326"/>
    </location>
</feature>